<dbReference type="EMBL" id="VCGU01000011">
    <property type="protein sequence ID" value="TRY67720.1"/>
    <property type="molecule type" value="Genomic_DNA"/>
</dbReference>
<protein>
    <submittedName>
        <fullName evidence="1">Uncharacterized protein</fullName>
    </submittedName>
</protein>
<accession>A0A553NQN9</accession>
<sequence>MFECGTNRFYFDRTYNILNKFRRPRPRYSRCIRRLWWIVRWVGTKRRELIQFGQLRSSKLPPRAPIALQVE</sequence>
<gene>
    <name evidence="1" type="ORF">TCAL_15849</name>
</gene>
<dbReference type="AlphaFoldDB" id="A0A553NQN9"/>
<comment type="caution">
    <text evidence="1">The sequence shown here is derived from an EMBL/GenBank/DDBJ whole genome shotgun (WGS) entry which is preliminary data.</text>
</comment>
<dbReference type="Proteomes" id="UP000318571">
    <property type="component" value="Chromosome 4"/>
</dbReference>
<evidence type="ECO:0000313" key="1">
    <source>
        <dbReference type="EMBL" id="TRY67720.1"/>
    </source>
</evidence>
<evidence type="ECO:0000313" key="2">
    <source>
        <dbReference type="Proteomes" id="UP000318571"/>
    </source>
</evidence>
<reference evidence="1 2" key="1">
    <citation type="journal article" date="2018" name="Nat. Ecol. Evol.">
        <title>Genomic signatures of mitonuclear coevolution across populations of Tigriopus californicus.</title>
        <authorList>
            <person name="Barreto F.S."/>
            <person name="Watson E.T."/>
            <person name="Lima T.G."/>
            <person name="Willett C.S."/>
            <person name="Edmands S."/>
            <person name="Li W."/>
            <person name="Burton R.S."/>
        </authorList>
    </citation>
    <scope>NUCLEOTIDE SEQUENCE [LARGE SCALE GENOMIC DNA]</scope>
    <source>
        <strain evidence="1 2">San Diego</strain>
    </source>
</reference>
<organism evidence="1 2">
    <name type="scientific">Tigriopus californicus</name>
    <name type="common">Marine copepod</name>
    <dbReference type="NCBI Taxonomy" id="6832"/>
    <lineage>
        <taxon>Eukaryota</taxon>
        <taxon>Metazoa</taxon>
        <taxon>Ecdysozoa</taxon>
        <taxon>Arthropoda</taxon>
        <taxon>Crustacea</taxon>
        <taxon>Multicrustacea</taxon>
        <taxon>Hexanauplia</taxon>
        <taxon>Copepoda</taxon>
        <taxon>Harpacticoida</taxon>
        <taxon>Harpacticidae</taxon>
        <taxon>Tigriopus</taxon>
    </lineage>
</organism>
<keyword evidence="2" id="KW-1185">Reference proteome</keyword>
<proteinExistence type="predicted"/>
<name>A0A553NQN9_TIGCA</name>